<comment type="caution">
    <text evidence="2">The sequence shown here is derived from an EMBL/GenBank/DDBJ whole genome shotgun (WGS) entry which is preliminary data.</text>
</comment>
<proteinExistence type="predicted"/>
<gene>
    <name evidence="2" type="ORF">BIZ92_28320</name>
</gene>
<dbReference type="EMBL" id="MJMN01000018">
    <property type="protein sequence ID" value="OMG84805.1"/>
    <property type="molecule type" value="Genomic_DNA"/>
</dbReference>
<keyword evidence="1" id="KW-1133">Transmembrane helix</keyword>
<keyword evidence="1" id="KW-0472">Membrane</keyword>
<evidence type="ECO:0000313" key="2">
    <source>
        <dbReference type="EMBL" id="OMG84805.1"/>
    </source>
</evidence>
<dbReference type="AlphaFoldDB" id="A0A1R1JS03"/>
<organism evidence="2 3">
    <name type="scientific">Alcaligenes xylosoxydans xylosoxydans</name>
    <name type="common">Achromobacter xylosoxidans</name>
    <dbReference type="NCBI Taxonomy" id="85698"/>
    <lineage>
        <taxon>Bacteria</taxon>
        <taxon>Pseudomonadati</taxon>
        <taxon>Pseudomonadota</taxon>
        <taxon>Betaproteobacteria</taxon>
        <taxon>Burkholderiales</taxon>
        <taxon>Alcaligenaceae</taxon>
        <taxon>Achromobacter</taxon>
    </lineage>
</organism>
<evidence type="ECO:0000313" key="3">
    <source>
        <dbReference type="Proteomes" id="UP000187251"/>
    </source>
</evidence>
<evidence type="ECO:0000256" key="1">
    <source>
        <dbReference type="SAM" id="Phobius"/>
    </source>
</evidence>
<sequence length="62" mass="7161">MSICPMVSRMLACPPKESIRDARHFFEFIVPFQAGGAYGYFNASIPLRFYLYVLVFFMPSTK</sequence>
<feature type="transmembrane region" description="Helical" evidence="1">
    <location>
        <begin position="37"/>
        <end position="57"/>
    </location>
</feature>
<protein>
    <submittedName>
        <fullName evidence="2">Uncharacterized protein</fullName>
    </submittedName>
</protein>
<name>A0A1R1JS03_ALCXX</name>
<keyword evidence="1" id="KW-0812">Transmembrane</keyword>
<reference evidence="2 3" key="1">
    <citation type="submission" date="2016-09" db="EMBL/GenBank/DDBJ databases">
        <title>Phylogenomics of Achromobacter.</title>
        <authorList>
            <person name="Jeukens J."/>
            <person name="Freschi L."/>
            <person name="Vincent A.T."/>
            <person name="Emond-Rheault J.-G."/>
            <person name="Kukavica-Ibrulj I."/>
            <person name="Charette S.J."/>
            <person name="Levesque R.C."/>
        </authorList>
    </citation>
    <scope>NUCLEOTIDE SEQUENCE [LARGE SCALE GENOMIC DNA]</scope>
    <source>
        <strain evidence="2 3">AUS488</strain>
    </source>
</reference>
<accession>A0A1R1JS03</accession>
<dbReference type="Proteomes" id="UP000187251">
    <property type="component" value="Unassembled WGS sequence"/>
</dbReference>